<gene>
    <name evidence="1" type="ORF">HKBW3S03_00215</name>
    <name evidence="2" type="ORF">HKBW3S33_01029</name>
</gene>
<keyword evidence="4" id="KW-1185">Reference proteome</keyword>
<evidence type="ECO:0000313" key="3">
    <source>
        <dbReference type="Proteomes" id="UP000574717"/>
    </source>
</evidence>
<sequence length="46" mass="5157">MLPAVIETKIREAEPQGEWPGYQGLELAVKTKITRQSRADGECGIW</sequence>
<organism evidence="1 3">
    <name type="scientific">Candidatus Hakubella thermalkaliphila</name>
    <dbReference type="NCBI Taxonomy" id="2754717"/>
    <lineage>
        <taxon>Bacteria</taxon>
        <taxon>Bacillati</taxon>
        <taxon>Actinomycetota</taxon>
        <taxon>Actinomycetota incertae sedis</taxon>
        <taxon>Candidatus Hakubellales</taxon>
        <taxon>Candidatus Hakubellaceae</taxon>
        <taxon>Candidatus Hakubella</taxon>
    </lineage>
</organism>
<dbReference type="EMBL" id="BLRY01000048">
    <property type="protein sequence ID" value="GFP27617.1"/>
    <property type="molecule type" value="Genomic_DNA"/>
</dbReference>
<dbReference type="Proteomes" id="UP000591948">
    <property type="component" value="Unassembled WGS sequence"/>
</dbReference>
<dbReference type="EMBL" id="BLRU01000009">
    <property type="protein sequence ID" value="GFP18710.1"/>
    <property type="molecule type" value="Genomic_DNA"/>
</dbReference>
<name>A0A6V8QDB8_9ACTN</name>
<evidence type="ECO:0000313" key="4">
    <source>
        <dbReference type="Proteomes" id="UP000591948"/>
    </source>
</evidence>
<reference evidence="3 4" key="1">
    <citation type="journal article" date="2020" name="Front. Microbiol.">
        <title>Single-cell genomics of novel Actinobacteria with the Wood-Ljungdahl pathway discovered in a serpentinizing system.</title>
        <authorList>
            <person name="Merino N."/>
            <person name="Kawai M."/>
            <person name="Boyd E.S."/>
            <person name="Colman D.R."/>
            <person name="McGlynn S.E."/>
            <person name="Nealson K.H."/>
            <person name="Kurokawa K."/>
            <person name="Hongoh Y."/>
        </authorList>
    </citation>
    <scope>NUCLEOTIDE SEQUENCE [LARGE SCALE GENOMIC DNA]</scope>
    <source>
        <strain evidence="1 3">S03</strain>
        <strain evidence="2 4">S33</strain>
    </source>
</reference>
<proteinExistence type="predicted"/>
<accession>A0A6V8QDB8</accession>
<evidence type="ECO:0000313" key="1">
    <source>
        <dbReference type="EMBL" id="GFP18710.1"/>
    </source>
</evidence>
<comment type="caution">
    <text evidence="1">The sequence shown here is derived from an EMBL/GenBank/DDBJ whole genome shotgun (WGS) entry which is preliminary data.</text>
</comment>
<dbReference type="AlphaFoldDB" id="A0A6V8QDB8"/>
<evidence type="ECO:0000313" key="2">
    <source>
        <dbReference type="EMBL" id="GFP27617.1"/>
    </source>
</evidence>
<protein>
    <submittedName>
        <fullName evidence="1">Uncharacterized protein</fullName>
    </submittedName>
</protein>
<dbReference type="Proteomes" id="UP000574717">
    <property type="component" value="Unassembled WGS sequence"/>
</dbReference>